<gene>
    <name evidence="1" type="ORF">B0H67DRAFT_63408</name>
</gene>
<organism evidence="1 2">
    <name type="scientific">Lasiosphaeris hirsuta</name>
    <dbReference type="NCBI Taxonomy" id="260670"/>
    <lineage>
        <taxon>Eukaryota</taxon>
        <taxon>Fungi</taxon>
        <taxon>Dikarya</taxon>
        <taxon>Ascomycota</taxon>
        <taxon>Pezizomycotina</taxon>
        <taxon>Sordariomycetes</taxon>
        <taxon>Sordariomycetidae</taxon>
        <taxon>Sordariales</taxon>
        <taxon>Lasiosphaeriaceae</taxon>
        <taxon>Lasiosphaeris</taxon>
    </lineage>
</organism>
<protein>
    <submittedName>
        <fullName evidence="1">Uncharacterized protein</fullName>
    </submittedName>
</protein>
<dbReference type="AlphaFoldDB" id="A0AA40BBF7"/>
<comment type="caution">
    <text evidence="1">The sequence shown here is derived from an EMBL/GenBank/DDBJ whole genome shotgun (WGS) entry which is preliminary data.</text>
</comment>
<proteinExistence type="predicted"/>
<name>A0AA40BBF7_9PEZI</name>
<dbReference type="Proteomes" id="UP001172102">
    <property type="component" value="Unassembled WGS sequence"/>
</dbReference>
<sequence>MTTTESLMPDFVGLSLLVALAWIIGCCCKFPPVSGFHLPTVSYIDFQTPPPRVTIDSTPCPPWLASVRFREQGAETALVRVMQIMKHCLSRWR</sequence>
<accession>A0AA40BBF7</accession>
<dbReference type="EMBL" id="JAUKUA010000001">
    <property type="protein sequence ID" value="KAK0731191.1"/>
    <property type="molecule type" value="Genomic_DNA"/>
</dbReference>
<keyword evidence="2" id="KW-1185">Reference proteome</keyword>
<evidence type="ECO:0000313" key="2">
    <source>
        <dbReference type="Proteomes" id="UP001172102"/>
    </source>
</evidence>
<evidence type="ECO:0000313" key="1">
    <source>
        <dbReference type="EMBL" id="KAK0731191.1"/>
    </source>
</evidence>
<reference evidence="1" key="1">
    <citation type="submission" date="2023-06" db="EMBL/GenBank/DDBJ databases">
        <title>Genome-scale phylogeny and comparative genomics of the fungal order Sordariales.</title>
        <authorList>
            <consortium name="Lawrence Berkeley National Laboratory"/>
            <person name="Hensen N."/>
            <person name="Bonometti L."/>
            <person name="Westerberg I."/>
            <person name="Brannstrom I.O."/>
            <person name="Guillou S."/>
            <person name="Cros-Aarteil S."/>
            <person name="Calhoun S."/>
            <person name="Haridas S."/>
            <person name="Kuo A."/>
            <person name="Mondo S."/>
            <person name="Pangilinan J."/>
            <person name="Riley R."/>
            <person name="Labutti K."/>
            <person name="Andreopoulos B."/>
            <person name="Lipzen A."/>
            <person name="Chen C."/>
            <person name="Yanf M."/>
            <person name="Daum C."/>
            <person name="Ng V."/>
            <person name="Clum A."/>
            <person name="Steindorff A."/>
            <person name="Ohm R."/>
            <person name="Martin F."/>
            <person name="Silar P."/>
            <person name="Natvig D."/>
            <person name="Lalanne C."/>
            <person name="Gautier V."/>
            <person name="Ament-Velasquez S.L."/>
            <person name="Kruys A."/>
            <person name="Hutchinson M.I."/>
            <person name="Powell A.J."/>
            <person name="Barry K."/>
            <person name="Miller A.N."/>
            <person name="Grigoriev I.V."/>
            <person name="Debuchy R."/>
            <person name="Gladieux P."/>
            <person name="Thoren M.H."/>
            <person name="Johannesson H."/>
        </authorList>
    </citation>
    <scope>NUCLEOTIDE SEQUENCE</scope>
    <source>
        <strain evidence="1">SMH4607-1</strain>
    </source>
</reference>